<organism evidence="1 2">
    <name type="scientific">Desulfonema limicola</name>
    <dbReference type="NCBI Taxonomy" id="45656"/>
    <lineage>
        <taxon>Bacteria</taxon>
        <taxon>Pseudomonadati</taxon>
        <taxon>Thermodesulfobacteriota</taxon>
        <taxon>Desulfobacteria</taxon>
        <taxon>Desulfobacterales</taxon>
        <taxon>Desulfococcaceae</taxon>
        <taxon>Desulfonema</taxon>
    </lineage>
</organism>
<reference evidence="1" key="1">
    <citation type="journal article" date="2021" name="Microb. Physiol.">
        <title>Proteogenomic Insights into the Physiology of Marine, Sulfate-Reducing, Filamentous Desulfonema limicola and Desulfonema magnum.</title>
        <authorList>
            <person name="Schnaars V."/>
            <person name="Wohlbrand L."/>
            <person name="Scheve S."/>
            <person name="Hinrichs C."/>
            <person name="Reinhardt R."/>
            <person name="Rabus R."/>
        </authorList>
    </citation>
    <scope>NUCLEOTIDE SEQUENCE</scope>
    <source>
        <strain evidence="1">5ac10</strain>
    </source>
</reference>
<dbReference type="AlphaFoldDB" id="A0A975GEN6"/>
<proteinExistence type="predicted"/>
<accession>A0A975GEN6</accession>
<dbReference type="Proteomes" id="UP000663720">
    <property type="component" value="Chromosome"/>
</dbReference>
<evidence type="ECO:0000313" key="2">
    <source>
        <dbReference type="Proteomes" id="UP000663720"/>
    </source>
</evidence>
<dbReference type="RefSeq" id="WP_207690290.1">
    <property type="nucleotide sequence ID" value="NZ_CP061799.1"/>
</dbReference>
<sequence length="69" mass="8047">MTEYIKTEDDRKGYQWPASALTVNEMAILNNWRKQTKTPINELLRQAVVILDDIIKKNGDKNENKKSVQ</sequence>
<dbReference type="EMBL" id="CP061799">
    <property type="protein sequence ID" value="QTA78431.1"/>
    <property type="molecule type" value="Genomic_DNA"/>
</dbReference>
<gene>
    <name evidence="1" type="ORF">dnl_06530</name>
</gene>
<evidence type="ECO:0000313" key="1">
    <source>
        <dbReference type="EMBL" id="QTA78431.1"/>
    </source>
</evidence>
<dbReference type="KEGG" id="dli:dnl_06530"/>
<keyword evidence="2" id="KW-1185">Reference proteome</keyword>
<name>A0A975GEN6_9BACT</name>
<protein>
    <submittedName>
        <fullName evidence="1">Uncharacterized protein</fullName>
    </submittedName>
</protein>